<evidence type="ECO:0000313" key="4">
    <source>
        <dbReference type="Proteomes" id="UP000712281"/>
    </source>
</evidence>
<name>A0A8S9FZ48_BRACR</name>
<dbReference type="EMBL" id="QGKY02001015">
    <property type="protein sequence ID" value="KAF2572872.1"/>
    <property type="molecule type" value="Genomic_DNA"/>
</dbReference>
<accession>A0A8S9FZ48</accession>
<proteinExistence type="predicted"/>
<sequence>MSNKIPNKADTDPRPFKSLTKGRESDRIIRDLIFNKAAYITAERMARHSAINAEETCLRELLIGSSGTRSLQPEKTPTVPQYPVCASHAPSTLHIRRHQGRAWANGQRGGALRLVLLFLIVLHVL</sequence>
<organism evidence="2 4">
    <name type="scientific">Brassica cretica</name>
    <name type="common">Mustard</name>
    <dbReference type="NCBI Taxonomy" id="69181"/>
    <lineage>
        <taxon>Eukaryota</taxon>
        <taxon>Viridiplantae</taxon>
        <taxon>Streptophyta</taxon>
        <taxon>Embryophyta</taxon>
        <taxon>Tracheophyta</taxon>
        <taxon>Spermatophyta</taxon>
        <taxon>Magnoliopsida</taxon>
        <taxon>eudicotyledons</taxon>
        <taxon>Gunneridae</taxon>
        <taxon>Pentapetalae</taxon>
        <taxon>rosids</taxon>
        <taxon>malvids</taxon>
        <taxon>Brassicales</taxon>
        <taxon>Brassicaceae</taxon>
        <taxon>Brassiceae</taxon>
        <taxon>Brassica</taxon>
    </lineage>
</organism>
<evidence type="ECO:0000313" key="2">
    <source>
        <dbReference type="EMBL" id="KAF2538940.1"/>
    </source>
</evidence>
<feature type="region of interest" description="Disordered" evidence="1">
    <location>
        <begin position="1"/>
        <end position="22"/>
    </location>
</feature>
<evidence type="ECO:0000313" key="3">
    <source>
        <dbReference type="EMBL" id="KAF2572872.1"/>
    </source>
</evidence>
<comment type="caution">
    <text evidence="2">The sequence shown here is derived from an EMBL/GenBank/DDBJ whole genome shotgun (WGS) entry which is preliminary data.</text>
</comment>
<dbReference type="AlphaFoldDB" id="A0A8S9FZ48"/>
<gene>
    <name evidence="2" type="ORF">F2Q68_00018568</name>
    <name evidence="3" type="ORF">F2Q70_00000077</name>
</gene>
<protein>
    <submittedName>
        <fullName evidence="2">Uncharacterized protein</fullName>
    </submittedName>
</protein>
<evidence type="ECO:0000256" key="1">
    <source>
        <dbReference type="SAM" id="MobiDB-lite"/>
    </source>
</evidence>
<dbReference type="EMBL" id="QGKW02002228">
    <property type="protein sequence ID" value="KAF2538940.1"/>
    <property type="molecule type" value="Genomic_DNA"/>
</dbReference>
<reference evidence="2" key="1">
    <citation type="submission" date="2019-12" db="EMBL/GenBank/DDBJ databases">
        <title>Genome sequencing and annotation of Brassica cretica.</title>
        <authorList>
            <person name="Studholme D.J."/>
            <person name="Sarris P.F."/>
        </authorList>
    </citation>
    <scope>NUCLEOTIDE SEQUENCE</scope>
    <source>
        <strain evidence="2">PFS-001/15</strain>
        <strain evidence="3">PFS-102/07</strain>
        <tissue evidence="2">Leaf</tissue>
    </source>
</reference>
<feature type="compositionally biased region" description="Basic and acidic residues" evidence="1">
    <location>
        <begin position="7"/>
        <end position="22"/>
    </location>
</feature>
<dbReference type="Proteomes" id="UP000712281">
    <property type="component" value="Unassembled WGS sequence"/>
</dbReference>